<evidence type="ECO:0000259" key="4">
    <source>
        <dbReference type="PROSITE" id="PS50887"/>
    </source>
</evidence>
<sequence length="389" mass="41903">MARLNFAELLLVLVASQQLLAAVIWLLAVRLRVAPRVPSLHWVAASAWVAVCAGLPVLMAPDPWYGFGLPALLLPGALILTRLGLEILFRQPRRDGEHLFVILLALGGAALGFLLGAGERWWHVQASLLSAASLLRGAACVHGAARRELGLRGARLVCWPLVLMALLFGGRGLGAWLQPEHFAQAMTADSPSNIALLMAYLSMSVLFHVMLSLTVALRLVGKLQQLSRLDPLTGLSNRRGLEERWVSLRHRLPLAALAVDADHFKQVNDRHGHAVGDQALQHLAELMRRSVRSGDGVVRLGGEEFLLLLAHTDPEQARQRAEQLRALVVGSPLRLDEGELALTVSIGVAVASSVGPPGPLISAADAALYEAKRSGRNRVVLGALQEARS</sequence>
<organism evidence="5 6">
    <name type="scientific">Inhella proteolytica</name>
    <dbReference type="NCBI Taxonomy" id="2795029"/>
    <lineage>
        <taxon>Bacteria</taxon>
        <taxon>Pseudomonadati</taxon>
        <taxon>Pseudomonadota</taxon>
        <taxon>Betaproteobacteria</taxon>
        <taxon>Burkholderiales</taxon>
        <taxon>Sphaerotilaceae</taxon>
        <taxon>Inhella</taxon>
    </lineage>
</organism>
<feature type="transmembrane region" description="Helical" evidence="3">
    <location>
        <begin position="40"/>
        <end position="58"/>
    </location>
</feature>
<accession>A0A931J3U7</accession>
<evidence type="ECO:0000256" key="3">
    <source>
        <dbReference type="SAM" id="Phobius"/>
    </source>
</evidence>
<dbReference type="InterPro" id="IPR043128">
    <property type="entry name" value="Rev_trsase/Diguanyl_cyclase"/>
</dbReference>
<keyword evidence="3" id="KW-0472">Membrane</keyword>
<keyword evidence="3" id="KW-0812">Transmembrane</keyword>
<dbReference type="Pfam" id="PF00990">
    <property type="entry name" value="GGDEF"/>
    <property type="match status" value="1"/>
</dbReference>
<keyword evidence="3" id="KW-1133">Transmembrane helix</keyword>
<evidence type="ECO:0000256" key="1">
    <source>
        <dbReference type="ARBA" id="ARBA00012528"/>
    </source>
</evidence>
<feature type="domain" description="GGDEF" evidence="4">
    <location>
        <begin position="252"/>
        <end position="384"/>
    </location>
</feature>
<evidence type="ECO:0000256" key="2">
    <source>
        <dbReference type="ARBA" id="ARBA00034247"/>
    </source>
</evidence>
<feature type="transmembrane region" description="Helical" evidence="3">
    <location>
        <begin position="6"/>
        <end position="28"/>
    </location>
</feature>
<dbReference type="InterPro" id="IPR029787">
    <property type="entry name" value="Nucleotide_cyclase"/>
</dbReference>
<feature type="transmembrane region" description="Helical" evidence="3">
    <location>
        <begin position="64"/>
        <end position="85"/>
    </location>
</feature>
<dbReference type="GO" id="GO:1902201">
    <property type="term" value="P:negative regulation of bacterial-type flagellum-dependent cell motility"/>
    <property type="evidence" value="ECO:0007669"/>
    <property type="project" value="TreeGrafter"/>
</dbReference>
<evidence type="ECO:0000313" key="6">
    <source>
        <dbReference type="Proteomes" id="UP000613266"/>
    </source>
</evidence>
<dbReference type="GO" id="GO:0005886">
    <property type="term" value="C:plasma membrane"/>
    <property type="evidence" value="ECO:0007669"/>
    <property type="project" value="TreeGrafter"/>
</dbReference>
<name>A0A931J3U7_9BURK</name>
<feature type="transmembrane region" description="Helical" evidence="3">
    <location>
        <begin position="122"/>
        <end position="144"/>
    </location>
</feature>
<evidence type="ECO:0000313" key="5">
    <source>
        <dbReference type="EMBL" id="MBH9575812.1"/>
    </source>
</evidence>
<dbReference type="EMBL" id="JAEDAK010000002">
    <property type="protein sequence ID" value="MBH9575812.1"/>
    <property type="molecule type" value="Genomic_DNA"/>
</dbReference>
<reference evidence="5" key="1">
    <citation type="submission" date="2020-12" db="EMBL/GenBank/DDBJ databases">
        <title>The genome sequence of Inhella sp. 1Y17.</title>
        <authorList>
            <person name="Liu Y."/>
        </authorList>
    </citation>
    <scope>NUCLEOTIDE SEQUENCE</scope>
    <source>
        <strain evidence="5">1Y17</strain>
    </source>
</reference>
<dbReference type="FunFam" id="3.30.70.270:FF:000001">
    <property type="entry name" value="Diguanylate cyclase domain protein"/>
    <property type="match status" value="1"/>
</dbReference>
<dbReference type="NCBIfam" id="TIGR00254">
    <property type="entry name" value="GGDEF"/>
    <property type="match status" value="1"/>
</dbReference>
<feature type="transmembrane region" description="Helical" evidence="3">
    <location>
        <begin position="156"/>
        <end position="177"/>
    </location>
</feature>
<dbReference type="SMART" id="SM00267">
    <property type="entry name" value="GGDEF"/>
    <property type="match status" value="1"/>
</dbReference>
<keyword evidence="6" id="KW-1185">Reference proteome</keyword>
<dbReference type="RefSeq" id="WP_198109436.1">
    <property type="nucleotide sequence ID" value="NZ_JAEDAK010000002.1"/>
</dbReference>
<dbReference type="Gene3D" id="3.30.70.270">
    <property type="match status" value="1"/>
</dbReference>
<dbReference type="EC" id="2.7.7.65" evidence="1"/>
<protein>
    <recommendedName>
        <fullName evidence="1">diguanylate cyclase</fullName>
        <ecNumber evidence="1">2.7.7.65</ecNumber>
    </recommendedName>
</protein>
<gene>
    <name evidence="5" type="ORF">I7X39_02735</name>
</gene>
<dbReference type="InterPro" id="IPR050469">
    <property type="entry name" value="Diguanylate_Cyclase"/>
</dbReference>
<comment type="catalytic activity">
    <reaction evidence="2">
        <text>2 GTP = 3',3'-c-di-GMP + 2 diphosphate</text>
        <dbReference type="Rhea" id="RHEA:24898"/>
        <dbReference type="ChEBI" id="CHEBI:33019"/>
        <dbReference type="ChEBI" id="CHEBI:37565"/>
        <dbReference type="ChEBI" id="CHEBI:58805"/>
        <dbReference type="EC" id="2.7.7.65"/>
    </reaction>
</comment>
<dbReference type="Proteomes" id="UP000613266">
    <property type="component" value="Unassembled WGS sequence"/>
</dbReference>
<dbReference type="PANTHER" id="PTHR45138:SF9">
    <property type="entry name" value="DIGUANYLATE CYCLASE DGCM-RELATED"/>
    <property type="match status" value="1"/>
</dbReference>
<dbReference type="GO" id="GO:0052621">
    <property type="term" value="F:diguanylate cyclase activity"/>
    <property type="evidence" value="ECO:0007669"/>
    <property type="project" value="UniProtKB-EC"/>
</dbReference>
<dbReference type="GO" id="GO:0043709">
    <property type="term" value="P:cell adhesion involved in single-species biofilm formation"/>
    <property type="evidence" value="ECO:0007669"/>
    <property type="project" value="TreeGrafter"/>
</dbReference>
<comment type="caution">
    <text evidence="5">The sequence shown here is derived from an EMBL/GenBank/DDBJ whole genome shotgun (WGS) entry which is preliminary data.</text>
</comment>
<dbReference type="PROSITE" id="PS50887">
    <property type="entry name" value="GGDEF"/>
    <property type="match status" value="1"/>
</dbReference>
<dbReference type="PANTHER" id="PTHR45138">
    <property type="entry name" value="REGULATORY COMPONENTS OF SENSORY TRANSDUCTION SYSTEM"/>
    <property type="match status" value="1"/>
</dbReference>
<dbReference type="AlphaFoldDB" id="A0A931J3U7"/>
<dbReference type="InterPro" id="IPR000160">
    <property type="entry name" value="GGDEF_dom"/>
</dbReference>
<feature type="transmembrane region" description="Helical" evidence="3">
    <location>
        <begin position="197"/>
        <end position="220"/>
    </location>
</feature>
<feature type="transmembrane region" description="Helical" evidence="3">
    <location>
        <begin position="97"/>
        <end position="116"/>
    </location>
</feature>
<dbReference type="SUPFAM" id="SSF55073">
    <property type="entry name" value="Nucleotide cyclase"/>
    <property type="match status" value="1"/>
</dbReference>
<dbReference type="CDD" id="cd01949">
    <property type="entry name" value="GGDEF"/>
    <property type="match status" value="1"/>
</dbReference>
<proteinExistence type="predicted"/>